<dbReference type="Proteomes" id="UP000001542">
    <property type="component" value="Unassembled WGS sequence"/>
</dbReference>
<gene>
    <name evidence="2" type="ORF">TVAG_068410</name>
</gene>
<dbReference type="KEGG" id="tva:4752105"/>
<reference evidence="2" key="1">
    <citation type="submission" date="2006-10" db="EMBL/GenBank/DDBJ databases">
        <authorList>
            <person name="Amadeo P."/>
            <person name="Zhao Q."/>
            <person name="Wortman J."/>
            <person name="Fraser-Liggett C."/>
            <person name="Carlton J."/>
        </authorList>
    </citation>
    <scope>NUCLEOTIDE SEQUENCE</scope>
    <source>
        <strain evidence="2">G3</strain>
    </source>
</reference>
<sequence length="378" mass="43258">MFFFITLGYCAKYAILFAGSKDWSNYRHQADVYYMYGILKSHGFDDDHISMWTYNDIADNELNPYPGKVFHTLNNTNIYPGKEKIDFLGENCSSTKFIRYLKELNTTKDDDLFIFYNDHGSANILSTPVGRPITTYQLGNTIITMSKTRKFRKMFFLVEACNSGCLKDSIVSPNVAVITAAQCSESSYSAINSKWAGAFLSNEFSAYVIREIEMNPTHTINSLFENVHEKMSHSTPTIFGDILDTPISDFIGVGPKSSIRRQALDEEDEKIVHAELYAKPEARERYYQHQKYMKSLTEKMENAINTIVNKVAGQEAPIFMKLHDLPDVRKCYEPVLEEYFTKFGEYNQDTSYLITPLKALCTKYDSKVIIDAIDTTLV</sequence>
<organism evidence="2 3">
    <name type="scientific">Trichomonas vaginalis (strain ATCC PRA-98 / G3)</name>
    <dbReference type="NCBI Taxonomy" id="412133"/>
    <lineage>
        <taxon>Eukaryota</taxon>
        <taxon>Metamonada</taxon>
        <taxon>Parabasalia</taxon>
        <taxon>Trichomonadida</taxon>
        <taxon>Trichomonadidae</taxon>
        <taxon>Trichomonas</taxon>
    </lineage>
</organism>
<name>A2FL47_TRIV3</name>
<dbReference type="PRINTS" id="PR00776">
    <property type="entry name" value="HEMOGLOBNASE"/>
</dbReference>
<dbReference type="PANTHER" id="PTHR12000:SF42">
    <property type="entry name" value="LEGUMAIN"/>
    <property type="match status" value="1"/>
</dbReference>
<dbReference type="AlphaFoldDB" id="A2FL47"/>
<dbReference type="OrthoDB" id="192611at2759"/>
<dbReference type="OMA" id="WMENSET"/>
<dbReference type="FunCoup" id="A2FL47">
    <property type="interactions" value="392"/>
</dbReference>
<accession>A2FL47</accession>
<dbReference type="GO" id="GO:0004197">
    <property type="term" value="F:cysteine-type endopeptidase activity"/>
    <property type="evidence" value="ECO:0000318"/>
    <property type="project" value="GO_Central"/>
</dbReference>
<dbReference type="SMR" id="A2FL47"/>
<protein>
    <submittedName>
        <fullName evidence="2">Clan CD, family C13, asparaginyl endopeptidase-like cysteine peptidase</fullName>
    </submittedName>
</protein>
<reference evidence="2" key="2">
    <citation type="journal article" date="2007" name="Science">
        <title>Draft genome sequence of the sexually transmitted pathogen Trichomonas vaginalis.</title>
        <authorList>
            <person name="Carlton J.M."/>
            <person name="Hirt R.P."/>
            <person name="Silva J.C."/>
            <person name="Delcher A.L."/>
            <person name="Schatz M."/>
            <person name="Zhao Q."/>
            <person name="Wortman J.R."/>
            <person name="Bidwell S.L."/>
            <person name="Alsmark U.C.M."/>
            <person name="Besteiro S."/>
            <person name="Sicheritz-Ponten T."/>
            <person name="Noel C.J."/>
            <person name="Dacks J.B."/>
            <person name="Foster P.G."/>
            <person name="Simillion C."/>
            <person name="Van de Peer Y."/>
            <person name="Miranda-Saavedra D."/>
            <person name="Barton G.J."/>
            <person name="Westrop G.D."/>
            <person name="Mueller S."/>
            <person name="Dessi D."/>
            <person name="Fiori P.L."/>
            <person name="Ren Q."/>
            <person name="Paulsen I."/>
            <person name="Zhang H."/>
            <person name="Bastida-Corcuera F.D."/>
            <person name="Simoes-Barbosa A."/>
            <person name="Brown M.T."/>
            <person name="Hayes R.D."/>
            <person name="Mukherjee M."/>
            <person name="Okumura C.Y."/>
            <person name="Schneider R."/>
            <person name="Smith A.J."/>
            <person name="Vanacova S."/>
            <person name="Villalvazo M."/>
            <person name="Haas B.J."/>
            <person name="Pertea M."/>
            <person name="Feldblyum T.V."/>
            <person name="Utterback T.R."/>
            <person name="Shu C.L."/>
            <person name="Osoegawa K."/>
            <person name="de Jong P.J."/>
            <person name="Hrdy I."/>
            <person name="Horvathova L."/>
            <person name="Zubacova Z."/>
            <person name="Dolezal P."/>
            <person name="Malik S.B."/>
            <person name="Logsdon J.M. Jr."/>
            <person name="Henze K."/>
            <person name="Gupta A."/>
            <person name="Wang C.C."/>
            <person name="Dunne R.L."/>
            <person name="Upcroft J.A."/>
            <person name="Upcroft P."/>
            <person name="White O."/>
            <person name="Salzberg S.L."/>
            <person name="Tang P."/>
            <person name="Chiu C.-H."/>
            <person name="Lee Y.-S."/>
            <person name="Embley T.M."/>
            <person name="Coombs G.H."/>
            <person name="Mottram J.C."/>
            <person name="Tachezy J."/>
            <person name="Fraser-Liggett C.M."/>
            <person name="Johnson P.J."/>
        </authorList>
    </citation>
    <scope>NUCLEOTIDE SEQUENCE [LARGE SCALE GENOMIC DNA]</scope>
    <source>
        <strain evidence="2">G3</strain>
    </source>
</reference>
<dbReference type="RefSeq" id="XP_001307303.1">
    <property type="nucleotide sequence ID" value="XM_001307302.1"/>
</dbReference>
<comment type="similarity">
    <text evidence="1">Belongs to the peptidase C13 family.</text>
</comment>
<dbReference type="GO" id="GO:0006624">
    <property type="term" value="P:vacuolar protein processing"/>
    <property type="evidence" value="ECO:0000318"/>
    <property type="project" value="GO_Central"/>
</dbReference>
<dbReference type="VEuPathDB" id="TrichDB:TVAG_068410"/>
<dbReference type="PANTHER" id="PTHR12000">
    <property type="entry name" value="HEMOGLOBINASE FAMILY MEMBER"/>
    <property type="match status" value="1"/>
</dbReference>
<dbReference type="Gene3D" id="3.40.50.1460">
    <property type="match status" value="1"/>
</dbReference>
<dbReference type="STRING" id="5722.A2FL47"/>
<dbReference type="InterPro" id="IPR001096">
    <property type="entry name" value="Peptidase_C13"/>
</dbReference>
<dbReference type="eggNOG" id="KOG1348">
    <property type="taxonomic scope" value="Eukaryota"/>
</dbReference>
<evidence type="ECO:0000313" key="2">
    <source>
        <dbReference type="EMBL" id="EAX94373.1"/>
    </source>
</evidence>
<evidence type="ECO:0000313" key="3">
    <source>
        <dbReference type="Proteomes" id="UP000001542"/>
    </source>
</evidence>
<dbReference type="GO" id="GO:0051603">
    <property type="term" value="P:proteolysis involved in protein catabolic process"/>
    <property type="evidence" value="ECO:0000318"/>
    <property type="project" value="GO_Central"/>
</dbReference>
<dbReference type="Pfam" id="PF01650">
    <property type="entry name" value="Peptidase_C13"/>
    <property type="match status" value="1"/>
</dbReference>
<evidence type="ECO:0000256" key="1">
    <source>
        <dbReference type="ARBA" id="ARBA00009941"/>
    </source>
</evidence>
<proteinExistence type="inferred from homology"/>
<dbReference type="VEuPathDB" id="TrichDB:TVAGG3_0846990"/>
<dbReference type="InParanoid" id="A2FL47"/>
<dbReference type="GO" id="GO:0005773">
    <property type="term" value="C:vacuole"/>
    <property type="evidence" value="ECO:0007669"/>
    <property type="project" value="GOC"/>
</dbReference>
<dbReference type="FunFam" id="3.40.50.1460:FF:000020">
    <property type="entry name" value="Clan CD, family C13, asparaginyl endopeptidase-like cysteine peptidase"/>
    <property type="match status" value="1"/>
</dbReference>
<keyword evidence="3" id="KW-1185">Reference proteome</keyword>
<dbReference type="EMBL" id="DS113861">
    <property type="protein sequence ID" value="EAX94373.1"/>
    <property type="molecule type" value="Genomic_DNA"/>
</dbReference>